<accession>C7ZPD4</accession>
<dbReference type="EMBL" id="GG698970">
    <property type="protein sequence ID" value="EEU34124.1"/>
    <property type="molecule type" value="Genomic_DNA"/>
</dbReference>
<dbReference type="Proteomes" id="UP000005206">
    <property type="component" value="Chromosome 10"/>
</dbReference>
<evidence type="ECO:0000313" key="3">
    <source>
        <dbReference type="Proteomes" id="UP000005206"/>
    </source>
</evidence>
<dbReference type="PANTHER" id="PTHR33112:SF10">
    <property type="entry name" value="TOL"/>
    <property type="match status" value="1"/>
</dbReference>
<dbReference type="eggNOG" id="ENOG502SICY">
    <property type="taxonomic scope" value="Eukaryota"/>
</dbReference>
<gene>
    <name evidence="2" type="ORF">NECHADRAFT_85680</name>
</gene>
<dbReference type="OMA" id="ESINMEN"/>
<dbReference type="GeneID" id="9677565"/>
<dbReference type="Pfam" id="PF06985">
    <property type="entry name" value="HET"/>
    <property type="match status" value="1"/>
</dbReference>
<dbReference type="InParanoid" id="C7ZPD4"/>
<evidence type="ECO:0000313" key="2">
    <source>
        <dbReference type="EMBL" id="EEU34124.1"/>
    </source>
</evidence>
<name>C7ZPD4_FUSV7</name>
<dbReference type="HOGENOM" id="CLU_002639_2_8_1"/>
<dbReference type="InterPro" id="IPR010730">
    <property type="entry name" value="HET"/>
</dbReference>
<keyword evidence="3" id="KW-1185">Reference proteome</keyword>
<evidence type="ECO:0000259" key="1">
    <source>
        <dbReference type="Pfam" id="PF06985"/>
    </source>
</evidence>
<proteinExistence type="predicted"/>
<reference evidence="2 3" key="1">
    <citation type="journal article" date="2009" name="PLoS Genet.">
        <title>The genome of Nectria haematococca: contribution of supernumerary chromosomes to gene expansion.</title>
        <authorList>
            <person name="Coleman J.J."/>
            <person name="Rounsley S.D."/>
            <person name="Rodriguez-Carres M."/>
            <person name="Kuo A."/>
            <person name="Wasmann C.C."/>
            <person name="Grimwood J."/>
            <person name="Schmutz J."/>
            <person name="Taga M."/>
            <person name="White G.J."/>
            <person name="Zhou S."/>
            <person name="Schwartz D.C."/>
            <person name="Freitag M."/>
            <person name="Ma L.J."/>
            <person name="Danchin E.G."/>
            <person name="Henrissat B."/>
            <person name="Coutinho P.M."/>
            <person name="Nelson D.R."/>
            <person name="Straney D."/>
            <person name="Napoli C.A."/>
            <person name="Barker B.M."/>
            <person name="Gribskov M."/>
            <person name="Rep M."/>
            <person name="Kroken S."/>
            <person name="Molnar I."/>
            <person name="Rensing C."/>
            <person name="Kennell J.C."/>
            <person name="Zamora J."/>
            <person name="Farman M.L."/>
            <person name="Selker E.U."/>
            <person name="Salamov A."/>
            <person name="Shapiro H."/>
            <person name="Pangilinan J."/>
            <person name="Lindquist E."/>
            <person name="Lamers C."/>
            <person name="Grigoriev I.V."/>
            <person name="Geiser D.M."/>
            <person name="Covert S.F."/>
            <person name="Temporini E."/>
            <person name="Vanetten H.D."/>
        </authorList>
    </citation>
    <scope>NUCLEOTIDE SEQUENCE [LARGE SCALE GENOMIC DNA]</scope>
    <source>
        <strain evidence="3">ATCC MYA-4622 / CBS 123669 / FGSC 9596 / NRRL 45880 / 77-13-4</strain>
    </source>
</reference>
<dbReference type="RefSeq" id="XP_003039837.1">
    <property type="nucleotide sequence ID" value="XM_003039791.1"/>
</dbReference>
<dbReference type="VEuPathDB" id="FungiDB:NECHADRAFT_85680"/>
<feature type="domain" description="Heterokaryon incompatibility" evidence="1">
    <location>
        <begin position="231"/>
        <end position="382"/>
    </location>
</feature>
<dbReference type="PANTHER" id="PTHR33112">
    <property type="entry name" value="DOMAIN PROTEIN, PUTATIVE-RELATED"/>
    <property type="match status" value="1"/>
</dbReference>
<sequence>MEGPSAIQKLSAMNGQIFRRNPSAKPCPGCKNASLRDITGHGYVLGIDVKQTLQEVKSPSENECYLCSLVWWSLKNRTAKILAMDDPVIALYCNPPFKTPVQQIDVIVVNKRKRQDLGWALDFSGLSHLGPPDAKPWVTRGRVVLYADPRHGQPEDRRCHVKFRRIETNSGSPTCFDLAKQWISDCLFKHYGTCPSNYRSPLPLRLIDVGPSDGSEPPRLVTTAVNQRGRYMALGYCWGPKPFFALTPSNKSELERRIPFEKLSETIKDTIIITRRLNVRYVWIDSLCIMQGSGEEAVKDWEMQAQQMGTIFRCAFLTIAAPSSDDTHQGLLCDRDNLSRSYYEFPADKKGQDMVYLGRCANAIEPHSLNEPLRWRGWVFQESFLCVRSISYEKGEMSWRCRACKSREGLMESEPLPRKVTERDVPSNIRANWKSIVAEYSKNSLMYPNDRLLVISGLAKIAQHGSPTTYLCGVWMDQLAESLLWEHRGHTVDRIRVHTCQTNRRAPSWSWASADGQIKFLKGADPTYIRAKVKGEGLLINGYLRSVKTIRLSTSGSYYGGYDNFSPWTTLPTTMKTYLDSDAVPIHHRLRRDDKSPLELVDVWFLYLGPSSGLIIVEAYAMEPPPRRLLKSAFQALVEYKKYVRLGCFVGYPIQRKWSSRILLV</sequence>
<dbReference type="KEGG" id="nhe:NECHADRAFT_85680"/>
<dbReference type="OrthoDB" id="47007at2759"/>
<organism evidence="2 3">
    <name type="scientific">Fusarium vanettenii (strain ATCC MYA-4622 / CBS 123669 / FGSC 9596 / NRRL 45880 / 77-13-4)</name>
    <name type="common">Fusarium solani subsp. pisi</name>
    <dbReference type="NCBI Taxonomy" id="660122"/>
    <lineage>
        <taxon>Eukaryota</taxon>
        <taxon>Fungi</taxon>
        <taxon>Dikarya</taxon>
        <taxon>Ascomycota</taxon>
        <taxon>Pezizomycotina</taxon>
        <taxon>Sordariomycetes</taxon>
        <taxon>Hypocreomycetidae</taxon>
        <taxon>Hypocreales</taxon>
        <taxon>Nectriaceae</taxon>
        <taxon>Fusarium</taxon>
        <taxon>Fusarium solani species complex</taxon>
        <taxon>Fusarium vanettenii</taxon>
    </lineage>
</organism>
<protein>
    <recommendedName>
        <fullName evidence="1">Heterokaryon incompatibility domain-containing protein</fullName>
    </recommendedName>
</protein>
<dbReference type="AlphaFoldDB" id="C7ZPD4"/>